<feature type="domain" description="NPL4 zinc-binding putative" evidence="1">
    <location>
        <begin position="284"/>
        <end position="337"/>
    </location>
</feature>
<dbReference type="InterPro" id="IPR007716">
    <property type="entry name" value="NPL4_Zn-bd_put"/>
</dbReference>
<dbReference type="GO" id="GO:0005634">
    <property type="term" value="C:nucleus"/>
    <property type="evidence" value="ECO:0007669"/>
    <property type="project" value="TreeGrafter"/>
</dbReference>
<evidence type="ECO:0000313" key="3">
    <source>
        <dbReference type="EMBL" id="OAO17319.1"/>
    </source>
</evidence>
<dbReference type="PANTHER" id="PTHR12710">
    <property type="entry name" value="NUCLEAR PROTEIN LOCALIZATION 4"/>
    <property type="match status" value="1"/>
</dbReference>
<dbReference type="SUPFAM" id="SSF53178">
    <property type="entry name" value="Peptidyl-tRNA hydrolase-like"/>
    <property type="match status" value="1"/>
</dbReference>
<comment type="caution">
    <text evidence="3">The sequence shown here is derived from an EMBL/GenBank/DDBJ whole genome shotgun (WGS) entry which is preliminary data.</text>
</comment>
<dbReference type="GO" id="GO:0004045">
    <property type="term" value="F:peptidyl-tRNA hydrolase activity"/>
    <property type="evidence" value="ECO:0007669"/>
    <property type="project" value="InterPro"/>
</dbReference>
<sequence>MESFGQNSEWKVSKSNKCNLYTTTCAFSQESPLGLDLVDHVSARAAEKTKTNGVPFSTIKLAVSLPTTYMNNSGQSVALFAKNNSFRLKRPNSKNMMDEILVVHDDVSIPFGEIRFSPKGGDAGQNGVKSVIKCLGTEQFPRLRIGIGAPKGEAPMKADAQYVIGRWDCIQLKQLPYILNFACEGLRVYLHRGVNLAASCCNYKNCEEEYKKLHPDCSFDRFEVNDGQMCPNCVKLNKGEKVELEMLCQHGPNQYCTNCLATSDNNNAKHISFEDYINNEKKLLKKYCSNHPPYPRGLCTTCAPKPCTLARQKYRHVDNVQVVNRNCMDAFVQEWINYGERTQFMALLFGRYMRKEGENGVREIALVYALYKPKQRWENGKIVLEKDALMDCVNGVSASLNLRCVGMVMTSAPHEDPITSFDVDFIAPLQLMYKDRADYASKFVTVIVKRDAKKVIEPIACMLSDQCICMYRDGLLLPPKQADKCKSTTTGKNKELLSSVIRNDEKMGSQEVTEFEPLFFLVELTVTTAKAGSISPIFRQASFPCVNSAQETRDTLLKELITTLKEGRRDPNKMRMVLSDFYLLIELASVIGVESVVDMCQDILNDRPISAKSMELLSMIMESSY</sequence>
<dbReference type="CDD" id="cd08061">
    <property type="entry name" value="MPN_NPL4"/>
    <property type="match status" value="1"/>
</dbReference>
<dbReference type="STRING" id="478820.A0A196SN86"/>
<keyword evidence="3" id="KW-0378">Hydrolase</keyword>
<organism evidence="3 4">
    <name type="scientific">Blastocystis sp. subtype 1 (strain ATCC 50177 / NandII)</name>
    <dbReference type="NCBI Taxonomy" id="478820"/>
    <lineage>
        <taxon>Eukaryota</taxon>
        <taxon>Sar</taxon>
        <taxon>Stramenopiles</taxon>
        <taxon>Bigyra</taxon>
        <taxon>Opalozoa</taxon>
        <taxon>Opalinata</taxon>
        <taxon>Blastocystidae</taxon>
        <taxon>Blastocystis</taxon>
    </lineage>
</organism>
<dbReference type="InterPro" id="IPR007717">
    <property type="entry name" value="NPL4_C"/>
</dbReference>
<reference evidence="3 4" key="1">
    <citation type="submission" date="2016-05" db="EMBL/GenBank/DDBJ databases">
        <title>Nuclear genome of Blastocystis sp. subtype 1 NandII.</title>
        <authorList>
            <person name="Gentekaki E."/>
            <person name="Curtis B."/>
            <person name="Stairs C."/>
            <person name="Eme L."/>
            <person name="Herman E."/>
            <person name="Klimes V."/>
            <person name="Arias M.C."/>
            <person name="Elias M."/>
            <person name="Hilliou F."/>
            <person name="Klute M."/>
            <person name="Malik S.-B."/>
            <person name="Pightling A."/>
            <person name="Rachubinski R."/>
            <person name="Salas D."/>
            <person name="Schlacht A."/>
            <person name="Suga H."/>
            <person name="Archibald J."/>
            <person name="Ball S.G."/>
            <person name="Clark G."/>
            <person name="Dacks J."/>
            <person name="Van Der Giezen M."/>
            <person name="Tsaousis A."/>
            <person name="Roger A."/>
        </authorList>
    </citation>
    <scope>NUCLEOTIDE SEQUENCE [LARGE SCALE GENOMIC DNA]</scope>
    <source>
        <strain evidence="4">ATCC 50177 / NandII</strain>
    </source>
</reference>
<dbReference type="Gene3D" id="3.40.50.1470">
    <property type="entry name" value="Peptidyl-tRNA hydrolase"/>
    <property type="match status" value="1"/>
</dbReference>
<feature type="domain" description="Nuclear pore localisation protein NPL4 C-terminal" evidence="2">
    <location>
        <begin position="432"/>
        <end position="590"/>
    </location>
</feature>
<dbReference type="Pfam" id="PF01195">
    <property type="entry name" value="Pept_tRNA_hydro"/>
    <property type="match status" value="1"/>
</dbReference>
<evidence type="ECO:0000313" key="4">
    <source>
        <dbReference type="Proteomes" id="UP000078348"/>
    </source>
</evidence>
<dbReference type="PANTHER" id="PTHR12710:SF0">
    <property type="entry name" value="NUCLEAR PROTEIN LOCALIZATION PROTEIN 4 HOMOLOG"/>
    <property type="match status" value="1"/>
</dbReference>
<gene>
    <name evidence="3" type="ORF">AV274_0945</name>
</gene>
<proteinExistence type="predicted"/>
<dbReference type="Pfam" id="PF05021">
    <property type="entry name" value="NPL4"/>
    <property type="match status" value="1"/>
</dbReference>
<dbReference type="GO" id="GO:0006511">
    <property type="term" value="P:ubiquitin-dependent protein catabolic process"/>
    <property type="evidence" value="ECO:0007669"/>
    <property type="project" value="InterPro"/>
</dbReference>
<accession>A0A196SN86</accession>
<dbReference type="Proteomes" id="UP000078348">
    <property type="component" value="Unassembled WGS sequence"/>
</dbReference>
<dbReference type="EMBL" id="LXWW01000035">
    <property type="protein sequence ID" value="OAO17319.1"/>
    <property type="molecule type" value="Genomic_DNA"/>
</dbReference>
<evidence type="ECO:0000259" key="1">
    <source>
        <dbReference type="Pfam" id="PF05020"/>
    </source>
</evidence>
<dbReference type="Pfam" id="PF05020">
    <property type="entry name" value="zf-NPL4"/>
    <property type="match status" value="1"/>
</dbReference>
<protein>
    <submittedName>
        <fullName evidence="3">Peptidyl-tRNA hydrolase</fullName>
    </submittedName>
</protein>
<dbReference type="AlphaFoldDB" id="A0A196SN86"/>
<dbReference type="OrthoDB" id="1711136at2759"/>
<dbReference type="GO" id="GO:0043130">
    <property type="term" value="F:ubiquitin binding"/>
    <property type="evidence" value="ECO:0007669"/>
    <property type="project" value="TreeGrafter"/>
</dbReference>
<dbReference type="InterPro" id="IPR001328">
    <property type="entry name" value="Pept_tRNA_hydro"/>
</dbReference>
<evidence type="ECO:0000259" key="2">
    <source>
        <dbReference type="Pfam" id="PF05021"/>
    </source>
</evidence>
<dbReference type="InterPro" id="IPR016563">
    <property type="entry name" value="Npl4"/>
</dbReference>
<keyword evidence="4" id="KW-1185">Reference proteome</keyword>
<dbReference type="InterPro" id="IPR036416">
    <property type="entry name" value="Pept_tRNA_hydro_sf"/>
</dbReference>
<name>A0A196SN86_BLAHN</name>
<dbReference type="GO" id="GO:0031625">
    <property type="term" value="F:ubiquitin protein ligase binding"/>
    <property type="evidence" value="ECO:0007669"/>
    <property type="project" value="TreeGrafter"/>
</dbReference>